<evidence type="ECO:0000256" key="3">
    <source>
        <dbReference type="ARBA" id="ARBA00022475"/>
    </source>
</evidence>
<feature type="transmembrane region" description="Helical" evidence="8">
    <location>
        <begin position="249"/>
        <end position="268"/>
    </location>
</feature>
<keyword evidence="3" id="KW-1003">Cell membrane</keyword>
<dbReference type="OrthoDB" id="8771795at2"/>
<organism evidence="9 10">
    <name type="scientific">Kibdelosporangium aridum</name>
    <dbReference type="NCBI Taxonomy" id="2030"/>
    <lineage>
        <taxon>Bacteria</taxon>
        <taxon>Bacillati</taxon>
        <taxon>Actinomycetota</taxon>
        <taxon>Actinomycetes</taxon>
        <taxon>Pseudonocardiales</taxon>
        <taxon>Pseudonocardiaceae</taxon>
        <taxon>Kibdelosporangium</taxon>
    </lineage>
</organism>
<keyword evidence="5 8" id="KW-1133">Transmembrane helix</keyword>
<dbReference type="EMBL" id="QHKI01000013">
    <property type="protein sequence ID" value="RSM85223.1"/>
    <property type="molecule type" value="Genomic_DNA"/>
</dbReference>
<gene>
    <name evidence="9" type="ORF">DMH04_18190</name>
</gene>
<feature type="transmembrane region" description="Helical" evidence="8">
    <location>
        <begin position="308"/>
        <end position="329"/>
    </location>
</feature>
<keyword evidence="4 8" id="KW-0812">Transmembrane</keyword>
<dbReference type="Proteomes" id="UP000287547">
    <property type="component" value="Unassembled WGS sequence"/>
</dbReference>
<feature type="transmembrane region" description="Helical" evidence="8">
    <location>
        <begin position="83"/>
        <end position="102"/>
    </location>
</feature>
<feature type="transmembrane region" description="Helical" evidence="8">
    <location>
        <begin position="150"/>
        <end position="169"/>
    </location>
</feature>
<dbReference type="GO" id="GO:0005886">
    <property type="term" value="C:plasma membrane"/>
    <property type="evidence" value="ECO:0007669"/>
    <property type="project" value="UniProtKB-SubCell"/>
</dbReference>
<dbReference type="AlphaFoldDB" id="A0A428ZAW3"/>
<evidence type="ECO:0000256" key="5">
    <source>
        <dbReference type="ARBA" id="ARBA00022989"/>
    </source>
</evidence>
<feature type="compositionally biased region" description="Basic residues" evidence="7">
    <location>
        <begin position="39"/>
        <end position="50"/>
    </location>
</feature>
<comment type="subcellular location">
    <subcellularLocation>
        <location evidence="1">Cell membrane</location>
        <topology evidence="1">Multi-pass membrane protein</topology>
    </subcellularLocation>
</comment>
<evidence type="ECO:0000256" key="4">
    <source>
        <dbReference type="ARBA" id="ARBA00022692"/>
    </source>
</evidence>
<feature type="region of interest" description="Disordered" evidence="7">
    <location>
        <begin position="32"/>
        <end position="59"/>
    </location>
</feature>
<keyword evidence="6 8" id="KW-0472">Membrane</keyword>
<evidence type="ECO:0000256" key="8">
    <source>
        <dbReference type="SAM" id="Phobius"/>
    </source>
</evidence>
<dbReference type="PANTHER" id="PTHR43299">
    <property type="entry name" value="UPF0718 PROTEIN YRAQ"/>
    <property type="match status" value="1"/>
</dbReference>
<proteinExistence type="inferred from homology"/>
<evidence type="ECO:0000256" key="7">
    <source>
        <dbReference type="SAM" id="MobiDB-lite"/>
    </source>
</evidence>
<sequence length="429" mass="44598">MACGAGRSGPHRCRGVVTRAEHRRDAVVGRFPLRDGAARRPRPRPARRQSHPTGRPGEQAIAKGAAMATTDTVTARAGSSRRAMLLGTLGFAAVAVAALAWAKWLPYAEKVPAVVGSHTVGTSIVNGDASTPPAPSWQAALDYALVYGRAIWPAMVAGLLLAASVEAFLPRRRLLSMFQRHRGPAVSTVAGGALSMPSMMCTCCAAPVAVSVRKRGVPLSSALAYWLGNPVLNPVVLVFMAVVLPWQFVTVRVITGAVLVFGVTMLIGRLVGARKAVTDPALAPEYDSSTPDAPASARDAARRFLRTLVRLSAVLLPEYLIVVLLLGGLRGWLFPAGAAEWGLLAVLLFAVVGTLFVIPTAGEIPIIQGLALAGVGLGPVGALILTLPALSLPSMLMIRRAFPARVIAATGVCVAVLGVVGAGLLVVLS</sequence>
<evidence type="ECO:0000313" key="9">
    <source>
        <dbReference type="EMBL" id="RSM85223.1"/>
    </source>
</evidence>
<evidence type="ECO:0000256" key="6">
    <source>
        <dbReference type="ARBA" id="ARBA00023136"/>
    </source>
</evidence>
<feature type="transmembrane region" description="Helical" evidence="8">
    <location>
        <begin position="402"/>
        <end position="428"/>
    </location>
</feature>
<evidence type="ECO:0000256" key="1">
    <source>
        <dbReference type="ARBA" id="ARBA00004651"/>
    </source>
</evidence>
<dbReference type="PANTHER" id="PTHR43299:SF1">
    <property type="entry name" value="UPF0718 PROTEIN YRAQ"/>
    <property type="match status" value="1"/>
</dbReference>
<evidence type="ECO:0000313" key="10">
    <source>
        <dbReference type="Proteomes" id="UP000287547"/>
    </source>
</evidence>
<reference evidence="9 10" key="1">
    <citation type="submission" date="2018-05" db="EMBL/GenBank/DDBJ databases">
        <title>Evolution of GPA BGCs.</title>
        <authorList>
            <person name="Waglechner N."/>
            <person name="Wright G.D."/>
        </authorList>
    </citation>
    <scope>NUCLEOTIDE SEQUENCE [LARGE SCALE GENOMIC DNA]</scope>
    <source>
        <strain evidence="9 10">A82846</strain>
    </source>
</reference>
<name>A0A428ZAW3_KIBAR</name>
<comment type="caution">
    <text evidence="9">The sequence shown here is derived from an EMBL/GenBank/DDBJ whole genome shotgun (WGS) entry which is preliminary data.</text>
</comment>
<comment type="similarity">
    <text evidence="2">Belongs to the UPF0718 family.</text>
</comment>
<feature type="transmembrane region" description="Helical" evidence="8">
    <location>
        <begin position="370"/>
        <end position="390"/>
    </location>
</feature>
<protein>
    <submittedName>
        <fullName evidence="9">Permease</fullName>
    </submittedName>
</protein>
<accession>A0A428ZAW3</accession>
<dbReference type="Pfam" id="PF03773">
    <property type="entry name" value="ArsP_1"/>
    <property type="match status" value="1"/>
</dbReference>
<dbReference type="InterPro" id="IPR005524">
    <property type="entry name" value="DUF318"/>
</dbReference>
<evidence type="ECO:0000256" key="2">
    <source>
        <dbReference type="ARBA" id="ARBA00006386"/>
    </source>
</evidence>
<feature type="transmembrane region" description="Helical" evidence="8">
    <location>
        <begin position="223"/>
        <end position="243"/>
    </location>
</feature>
<feature type="transmembrane region" description="Helical" evidence="8">
    <location>
        <begin position="341"/>
        <end position="358"/>
    </location>
</feature>